<reference evidence="5 6" key="1">
    <citation type="submission" date="2020-08" db="EMBL/GenBank/DDBJ databases">
        <title>Genomic Encyclopedia of Type Strains, Phase III (KMG-III): the genomes of soil and plant-associated and newly described type strains.</title>
        <authorList>
            <person name="Whitman W."/>
        </authorList>
    </citation>
    <scope>NUCLEOTIDE SEQUENCE [LARGE SCALE GENOMIC DNA]</scope>
    <source>
        <strain evidence="5 6">CECT 8799</strain>
    </source>
</reference>
<dbReference type="EMBL" id="JACHWZ010000003">
    <property type="protein sequence ID" value="MBB3060023.1"/>
    <property type="molecule type" value="Genomic_DNA"/>
</dbReference>
<dbReference type="Gene3D" id="3.40.50.360">
    <property type="match status" value="1"/>
</dbReference>
<organism evidence="5 6">
    <name type="scientific">Microbulbifer rhizosphaerae</name>
    <dbReference type="NCBI Taxonomy" id="1562603"/>
    <lineage>
        <taxon>Bacteria</taxon>
        <taxon>Pseudomonadati</taxon>
        <taxon>Pseudomonadota</taxon>
        <taxon>Gammaproteobacteria</taxon>
        <taxon>Cellvibrionales</taxon>
        <taxon>Microbulbiferaceae</taxon>
        <taxon>Microbulbifer</taxon>
    </lineage>
</organism>
<protein>
    <submittedName>
        <fullName evidence="5">Multimeric flavodoxin WrbA</fullName>
    </submittedName>
</protein>
<keyword evidence="2" id="KW-0285">Flavoprotein</keyword>
<evidence type="ECO:0000256" key="3">
    <source>
        <dbReference type="ARBA" id="ARBA00022643"/>
    </source>
</evidence>
<dbReference type="AlphaFoldDB" id="A0A7W4WAA6"/>
<keyword evidence="3" id="KW-0288">FMN</keyword>
<dbReference type="PANTHER" id="PTHR30546:SF23">
    <property type="entry name" value="FLAVOPROTEIN-LIKE PROTEIN YCP4-RELATED"/>
    <property type="match status" value="1"/>
</dbReference>
<dbReference type="PANTHER" id="PTHR30546">
    <property type="entry name" value="FLAVODOXIN-RELATED PROTEIN WRBA-RELATED"/>
    <property type="match status" value="1"/>
</dbReference>
<dbReference type="GO" id="GO:0009055">
    <property type="term" value="F:electron transfer activity"/>
    <property type="evidence" value="ECO:0007669"/>
    <property type="project" value="InterPro"/>
</dbReference>
<dbReference type="InterPro" id="IPR008254">
    <property type="entry name" value="Flavodoxin/NO_synth"/>
</dbReference>
<dbReference type="SUPFAM" id="SSF52218">
    <property type="entry name" value="Flavoproteins"/>
    <property type="match status" value="1"/>
</dbReference>
<dbReference type="GO" id="GO:0003955">
    <property type="term" value="F:NAD(P)H dehydrogenase (quinone) activity"/>
    <property type="evidence" value="ECO:0007669"/>
    <property type="project" value="TreeGrafter"/>
</dbReference>
<proteinExistence type="predicted"/>
<dbReference type="GO" id="GO:0016020">
    <property type="term" value="C:membrane"/>
    <property type="evidence" value="ECO:0007669"/>
    <property type="project" value="TreeGrafter"/>
</dbReference>
<dbReference type="Pfam" id="PF03358">
    <property type="entry name" value="FMN_red"/>
    <property type="match status" value="1"/>
</dbReference>
<evidence type="ECO:0000313" key="5">
    <source>
        <dbReference type="EMBL" id="MBB3060023.1"/>
    </source>
</evidence>
<name>A0A7W4WAA6_9GAMM</name>
<gene>
    <name evidence="5" type="ORF">FHS09_000836</name>
</gene>
<sequence length="196" mass="20306">MTKIAVIYHSAQGTTEALARSVIAGANGLTGTEAIGIKVTGEEVVQGRYRNQRALEQLDAADGIVFGSPTFMGCVSAQFKAFMDATSERYSRRSWAGKLAAGFTIGSSPSGDQLNTLQTLQVFASQHGMLWISIDLPAGADAAARPRLGAQSGLVAAHSAAGEVHPQDHLTAEYLGSRVGELAGLLFRGAGATGIS</sequence>
<dbReference type="RefSeq" id="WP_183457004.1">
    <property type="nucleotide sequence ID" value="NZ_JACHWZ010000003.1"/>
</dbReference>
<dbReference type="PROSITE" id="PS50902">
    <property type="entry name" value="FLAVODOXIN_LIKE"/>
    <property type="match status" value="1"/>
</dbReference>
<evidence type="ECO:0000313" key="6">
    <source>
        <dbReference type="Proteomes" id="UP000535937"/>
    </source>
</evidence>
<keyword evidence="6" id="KW-1185">Reference proteome</keyword>
<evidence type="ECO:0000259" key="4">
    <source>
        <dbReference type="PROSITE" id="PS50902"/>
    </source>
</evidence>
<evidence type="ECO:0000256" key="2">
    <source>
        <dbReference type="ARBA" id="ARBA00022630"/>
    </source>
</evidence>
<dbReference type="InterPro" id="IPR005025">
    <property type="entry name" value="FMN_Rdtase-like_dom"/>
</dbReference>
<dbReference type="GO" id="GO:0010181">
    <property type="term" value="F:FMN binding"/>
    <property type="evidence" value="ECO:0007669"/>
    <property type="project" value="InterPro"/>
</dbReference>
<comment type="caution">
    <text evidence="5">The sequence shown here is derived from an EMBL/GenBank/DDBJ whole genome shotgun (WGS) entry which is preliminary data.</text>
</comment>
<dbReference type="InterPro" id="IPR029039">
    <property type="entry name" value="Flavoprotein-like_sf"/>
</dbReference>
<dbReference type="InterPro" id="IPR001226">
    <property type="entry name" value="Flavodoxin_CS"/>
</dbReference>
<evidence type="ECO:0000256" key="1">
    <source>
        <dbReference type="ARBA" id="ARBA00001917"/>
    </source>
</evidence>
<accession>A0A7W4WAA6</accession>
<feature type="domain" description="Flavodoxin-like" evidence="4">
    <location>
        <begin position="4"/>
        <end position="196"/>
    </location>
</feature>
<dbReference type="Proteomes" id="UP000535937">
    <property type="component" value="Unassembled WGS sequence"/>
</dbReference>
<dbReference type="PROSITE" id="PS00201">
    <property type="entry name" value="FLAVODOXIN"/>
    <property type="match status" value="1"/>
</dbReference>
<comment type="cofactor">
    <cofactor evidence="1">
        <name>FMN</name>
        <dbReference type="ChEBI" id="CHEBI:58210"/>
    </cofactor>
</comment>